<dbReference type="eggNOG" id="ENOG50321SD">
    <property type="taxonomic scope" value="Bacteria"/>
</dbReference>
<organism evidence="1 2">
    <name type="scientific">Burkholderia vietnamiensis (strain G4 / LMG 22486)</name>
    <name type="common">Burkholderia cepacia (strain R1808)</name>
    <dbReference type="NCBI Taxonomy" id="269482"/>
    <lineage>
        <taxon>Bacteria</taxon>
        <taxon>Pseudomonadati</taxon>
        <taxon>Pseudomonadota</taxon>
        <taxon>Betaproteobacteria</taxon>
        <taxon>Burkholderiales</taxon>
        <taxon>Burkholderiaceae</taxon>
        <taxon>Burkholderia</taxon>
        <taxon>Burkholderia cepacia complex</taxon>
    </lineage>
</organism>
<evidence type="ECO:0000313" key="2">
    <source>
        <dbReference type="Proteomes" id="UP000002287"/>
    </source>
</evidence>
<dbReference type="Proteomes" id="UP000002287">
    <property type="component" value="Chromosome 2"/>
</dbReference>
<name>A4JMJ3_BURVG</name>
<dbReference type="HOGENOM" id="CLU_138379_0_0_4"/>
<evidence type="ECO:0000313" key="1">
    <source>
        <dbReference type="EMBL" id="ABO57496.1"/>
    </source>
</evidence>
<dbReference type="EMBL" id="CP000615">
    <property type="protein sequence ID" value="ABO57496.1"/>
    <property type="molecule type" value="Genomic_DNA"/>
</dbReference>
<dbReference type="AlphaFoldDB" id="A4JMJ3"/>
<proteinExistence type="predicted"/>
<sequence length="168" mass="17195">MPSLQAYQFRMPAGFAGDLQRAEVATIETQLIDPAAPPTAFGVPVKMVNGKIQPINNAADTAALVYGVNLRAYPIQGNGTDPLGTSTPPTSGVTDILKRGYENVALGGTAPATKNGTVYVRVAAAAAGKPLGGFEAAADGTNTVAMPANWYFTGPADAYGIVEIAVNI</sequence>
<accession>A4JMJ3</accession>
<gene>
    <name evidence="1" type="ordered locus">Bcep1808_4533</name>
</gene>
<dbReference type="InterPro" id="IPR056914">
    <property type="entry name" value="Gp53-like"/>
</dbReference>
<reference evidence="2" key="1">
    <citation type="submission" date="2007-03" db="EMBL/GenBank/DDBJ databases">
        <title>Complete sequence of chromosome 2 of Burkholderia vietnamiensis G4.</title>
        <authorList>
            <consortium name="US DOE Joint Genome Institute"/>
            <person name="Copeland A."/>
            <person name="Lucas S."/>
            <person name="Lapidus A."/>
            <person name="Barry K."/>
            <person name="Detter J.C."/>
            <person name="Glavina del Rio T."/>
            <person name="Hammon N."/>
            <person name="Israni S."/>
            <person name="Dalin E."/>
            <person name="Tice H."/>
            <person name="Pitluck S."/>
            <person name="Chain P."/>
            <person name="Malfatti S."/>
            <person name="Shin M."/>
            <person name="Vergez L."/>
            <person name="Schmutz J."/>
            <person name="Larimer F."/>
            <person name="Land M."/>
            <person name="Hauser L."/>
            <person name="Kyrpides N."/>
            <person name="Tiedje J."/>
            <person name="Richardson P."/>
        </authorList>
    </citation>
    <scope>NUCLEOTIDE SEQUENCE [LARGE SCALE GENOMIC DNA]</scope>
    <source>
        <strain evidence="2">G4 / LMG 22486</strain>
    </source>
</reference>
<protein>
    <submittedName>
        <fullName evidence="1">Putative bacteriophage protein</fullName>
    </submittedName>
</protein>
<dbReference type="Pfam" id="PF23982">
    <property type="entry name" value="XM1_gp53_minor_capsid"/>
    <property type="match status" value="1"/>
</dbReference>
<dbReference type="KEGG" id="bvi:Bcep1808_4533"/>